<protein>
    <submittedName>
        <fullName evidence="2">Uncharacterized protein</fullName>
    </submittedName>
</protein>
<dbReference type="EMBL" id="CAAALY010288215">
    <property type="protein sequence ID" value="VEL44021.1"/>
    <property type="molecule type" value="Genomic_DNA"/>
</dbReference>
<evidence type="ECO:0000313" key="2">
    <source>
        <dbReference type="EMBL" id="VEL44021.1"/>
    </source>
</evidence>
<name>A0A3S5B2J2_9PLAT</name>
<evidence type="ECO:0000313" key="3">
    <source>
        <dbReference type="Proteomes" id="UP000784294"/>
    </source>
</evidence>
<feature type="compositionally biased region" description="Polar residues" evidence="1">
    <location>
        <begin position="1"/>
        <end position="20"/>
    </location>
</feature>
<reference evidence="2" key="1">
    <citation type="submission" date="2018-11" db="EMBL/GenBank/DDBJ databases">
        <authorList>
            <consortium name="Pathogen Informatics"/>
        </authorList>
    </citation>
    <scope>NUCLEOTIDE SEQUENCE</scope>
</reference>
<feature type="region of interest" description="Disordered" evidence="1">
    <location>
        <begin position="1"/>
        <end position="21"/>
    </location>
</feature>
<gene>
    <name evidence="2" type="ORF">PXEA_LOCUS37461</name>
</gene>
<proteinExistence type="predicted"/>
<comment type="caution">
    <text evidence="2">The sequence shown here is derived from an EMBL/GenBank/DDBJ whole genome shotgun (WGS) entry which is preliminary data.</text>
</comment>
<sequence>MSSGFQRTEISRIPSSTSTRGIGCRQRLAKLFRHPRPLSTRTCSRVVHEPRPFKVAGPDTSCLKRQLSP</sequence>
<dbReference type="AlphaFoldDB" id="A0A3S5B2J2"/>
<accession>A0A3S5B2J2</accession>
<evidence type="ECO:0000256" key="1">
    <source>
        <dbReference type="SAM" id="MobiDB-lite"/>
    </source>
</evidence>
<dbReference type="Proteomes" id="UP000784294">
    <property type="component" value="Unassembled WGS sequence"/>
</dbReference>
<organism evidence="2 3">
    <name type="scientific">Protopolystoma xenopodis</name>
    <dbReference type="NCBI Taxonomy" id="117903"/>
    <lineage>
        <taxon>Eukaryota</taxon>
        <taxon>Metazoa</taxon>
        <taxon>Spiralia</taxon>
        <taxon>Lophotrochozoa</taxon>
        <taxon>Platyhelminthes</taxon>
        <taxon>Monogenea</taxon>
        <taxon>Polyopisthocotylea</taxon>
        <taxon>Polystomatidea</taxon>
        <taxon>Polystomatidae</taxon>
        <taxon>Protopolystoma</taxon>
    </lineage>
</organism>
<keyword evidence="3" id="KW-1185">Reference proteome</keyword>